<feature type="transmembrane region" description="Helical" evidence="1">
    <location>
        <begin position="216"/>
        <end position="240"/>
    </location>
</feature>
<feature type="transmembrane region" description="Helical" evidence="1">
    <location>
        <begin position="17"/>
        <end position="35"/>
    </location>
</feature>
<dbReference type="STRING" id="599839.J4H2Z7"/>
<feature type="transmembrane region" description="Helical" evidence="1">
    <location>
        <begin position="173"/>
        <end position="196"/>
    </location>
</feature>
<evidence type="ECO:0000256" key="1">
    <source>
        <dbReference type="SAM" id="Phobius"/>
    </source>
</evidence>
<dbReference type="GeneID" id="24097305"/>
<feature type="transmembrane region" description="Helical" evidence="1">
    <location>
        <begin position="55"/>
        <end position="74"/>
    </location>
</feature>
<dbReference type="HOGENOM" id="CLU_044614_3_0_1"/>
<gene>
    <name evidence="2" type="ORF">FIBRA_04492</name>
</gene>
<keyword evidence="1" id="KW-1133">Transmembrane helix</keyword>
<evidence type="ECO:0000313" key="3">
    <source>
        <dbReference type="Proteomes" id="UP000006352"/>
    </source>
</evidence>
<feature type="transmembrane region" description="Helical" evidence="1">
    <location>
        <begin position="246"/>
        <end position="265"/>
    </location>
</feature>
<dbReference type="InParanoid" id="J4H2Z7"/>
<keyword evidence="1" id="KW-0812">Transmembrane</keyword>
<protein>
    <submittedName>
        <fullName evidence="2">Uncharacterized protein</fullName>
    </submittedName>
</protein>
<dbReference type="Proteomes" id="UP000006352">
    <property type="component" value="Unassembled WGS sequence"/>
</dbReference>
<keyword evidence="3" id="KW-1185">Reference proteome</keyword>
<name>J4H2Z7_9APHY</name>
<organism evidence="2 3">
    <name type="scientific">Fibroporia radiculosa</name>
    <dbReference type="NCBI Taxonomy" id="599839"/>
    <lineage>
        <taxon>Eukaryota</taxon>
        <taxon>Fungi</taxon>
        <taxon>Dikarya</taxon>
        <taxon>Basidiomycota</taxon>
        <taxon>Agaricomycotina</taxon>
        <taxon>Agaricomycetes</taxon>
        <taxon>Polyporales</taxon>
        <taxon>Fibroporiaceae</taxon>
        <taxon>Fibroporia</taxon>
    </lineage>
</organism>
<proteinExistence type="predicted"/>
<dbReference type="RefSeq" id="XP_012181677.1">
    <property type="nucleotide sequence ID" value="XM_012326287.1"/>
</dbReference>
<sequence>MAVSLISANLATISIESFLYGVFVMLYTSSVYFLVQRGQRKLISLGLPAKSIYKAPMFVVAHIIFCTVTGHWILTVYRLFYAFVNYEGGTQATWVYANLALDSEIVKSGLLMATLAASDAMIVSQVPIFPQGAANKWVAIPPLITWLGLIANGIGVCLQFAEFTMGEYVYADYAGRWVTADCIFTFLTNVYCSLLISWRVWRSRSRAKPLRNNSALGALAIIVESAAIQTVWNLIFFVLFQVRSNAQFIAIDLWSPMSGIAFMLINLRVALGWSDNGLYPQDSSKQRASGQNSSLTFSQQFPMQPLSVTITRTVDQIDDGGSFVEKQQELAGENFGEAV</sequence>
<reference evidence="2 3" key="1">
    <citation type="journal article" date="2012" name="Appl. Environ. Microbiol.">
        <title>Short-read sequencing for genomic analysis of the brown rot fungus Fibroporia radiculosa.</title>
        <authorList>
            <person name="Tang J.D."/>
            <person name="Perkins A.D."/>
            <person name="Sonstegard T.S."/>
            <person name="Schroeder S.G."/>
            <person name="Burgess S.C."/>
            <person name="Diehl S.V."/>
        </authorList>
    </citation>
    <scope>NUCLEOTIDE SEQUENCE [LARGE SCALE GENOMIC DNA]</scope>
    <source>
        <strain evidence="2 3">TFFH 294</strain>
    </source>
</reference>
<feature type="transmembrane region" description="Helical" evidence="1">
    <location>
        <begin position="137"/>
        <end position="161"/>
    </location>
</feature>
<dbReference type="EMBL" id="HE797078">
    <property type="protein sequence ID" value="CCM02394.1"/>
    <property type="molecule type" value="Genomic_DNA"/>
</dbReference>
<dbReference type="OrthoDB" id="3346544at2759"/>
<evidence type="ECO:0000313" key="2">
    <source>
        <dbReference type="EMBL" id="CCM02394.1"/>
    </source>
</evidence>
<accession>J4H2Z7</accession>
<dbReference type="AlphaFoldDB" id="J4H2Z7"/>
<keyword evidence="1" id="KW-0472">Membrane</keyword>